<dbReference type="InterPro" id="IPR022742">
    <property type="entry name" value="Hydrolase_4"/>
</dbReference>
<feature type="domain" description="Serine aminopeptidase S33" evidence="1">
    <location>
        <begin position="36"/>
        <end position="299"/>
    </location>
</feature>
<organism evidence="2 3">
    <name type="scientific">Streptomyces gilvosporeus</name>
    <dbReference type="NCBI Taxonomy" id="553510"/>
    <lineage>
        <taxon>Bacteria</taxon>
        <taxon>Bacillati</taxon>
        <taxon>Actinomycetota</taxon>
        <taxon>Actinomycetes</taxon>
        <taxon>Kitasatosporales</taxon>
        <taxon>Streptomycetaceae</taxon>
        <taxon>Streptomyces</taxon>
    </lineage>
</organism>
<reference evidence="2 3" key="1">
    <citation type="submission" date="2017-04" db="EMBL/GenBank/DDBJ databases">
        <title>Complete Genome Sequence of Streptomyces gilvosporeus F607, a Capable Producer of Natamycin.</title>
        <authorList>
            <person name="Zong G."/>
            <person name="Zhong C."/>
            <person name="Fu J."/>
            <person name="Qin R."/>
            <person name="Cao G."/>
        </authorList>
    </citation>
    <scope>NUCLEOTIDE SEQUENCE [LARGE SCALE GENOMIC DNA]</scope>
    <source>
        <strain evidence="2 3">F607</strain>
    </source>
</reference>
<sequence length="315" mass="34821">MQAPRQDFHPDFHQDFHQAPDGARIARYTWLPESGPPRALVQIAHGAAEHARRYDRFARFLTGHGYGVLASDHRGHGATAPATGGRGVVGEDAWRATVADLKGIGDHAAAEHPGIPLVLLGHSMGAMLARDYAQEYGADLAGLILSGTFRTLPGLDLEAAADALEQEIAAHGRTHPSPFIPRTFSSFNDAFPHRTGYEWLSRDTAEVDRYVADEDCGFAFSAGLALDWVRAIRKINDPAHLARIPRGLPVHLAVGDQDPCHQGMTLIHELLEDFRYIGTRDLTWRAYPDARHEILNETNRDEVQSDLLAWLDKRI</sequence>
<evidence type="ECO:0000313" key="2">
    <source>
        <dbReference type="EMBL" id="ARF59881.1"/>
    </source>
</evidence>
<keyword evidence="3" id="KW-1185">Reference proteome</keyword>
<protein>
    <submittedName>
        <fullName evidence="2">Lysophospholipase</fullName>
    </submittedName>
</protein>
<dbReference type="STRING" id="553510.B1H19_34580"/>
<dbReference type="KEGG" id="sgv:B1H19_34580"/>
<dbReference type="Proteomes" id="UP000192726">
    <property type="component" value="Chromosome"/>
</dbReference>
<dbReference type="PANTHER" id="PTHR11614">
    <property type="entry name" value="PHOSPHOLIPASE-RELATED"/>
    <property type="match status" value="1"/>
</dbReference>
<evidence type="ECO:0000259" key="1">
    <source>
        <dbReference type="Pfam" id="PF12146"/>
    </source>
</evidence>
<dbReference type="SUPFAM" id="SSF53474">
    <property type="entry name" value="alpha/beta-Hydrolases"/>
    <property type="match status" value="1"/>
</dbReference>
<dbReference type="EMBL" id="CP020569">
    <property type="protein sequence ID" value="ARF59881.1"/>
    <property type="molecule type" value="Genomic_DNA"/>
</dbReference>
<accession>A0A1V0U402</accession>
<name>A0A1V0U402_9ACTN</name>
<dbReference type="InterPro" id="IPR051044">
    <property type="entry name" value="MAG_DAG_Lipase"/>
</dbReference>
<gene>
    <name evidence="2" type="ORF">B1H19_34580</name>
</gene>
<dbReference type="AlphaFoldDB" id="A0A1V0U402"/>
<dbReference type="Gene3D" id="3.40.50.1820">
    <property type="entry name" value="alpha/beta hydrolase"/>
    <property type="match status" value="1"/>
</dbReference>
<dbReference type="InterPro" id="IPR029058">
    <property type="entry name" value="AB_hydrolase_fold"/>
</dbReference>
<dbReference type="OrthoDB" id="9806902at2"/>
<evidence type="ECO:0000313" key="3">
    <source>
        <dbReference type="Proteomes" id="UP000192726"/>
    </source>
</evidence>
<proteinExistence type="predicted"/>
<dbReference type="RefSeq" id="WP_083110054.1">
    <property type="nucleotide sequence ID" value="NZ_CP020569.1"/>
</dbReference>
<dbReference type="Pfam" id="PF12146">
    <property type="entry name" value="Hydrolase_4"/>
    <property type="match status" value="1"/>
</dbReference>